<dbReference type="Proteomes" id="UP001165240">
    <property type="component" value="Unassembled WGS sequence"/>
</dbReference>
<evidence type="ECO:0000313" key="2">
    <source>
        <dbReference type="Proteomes" id="UP001165240"/>
    </source>
</evidence>
<gene>
    <name evidence="1" type="ORF">ShirakiTB12_54760</name>
</gene>
<accession>A0AAX6BTE6</accession>
<reference evidence="1" key="1">
    <citation type="journal article" date="2024" name="Appl Microbiol">
        <title>Effect of kuratsuki Bacillus and Priestia on Taste of Sake.</title>
        <authorList>
            <person name="Kobayashi K."/>
            <person name="Nishida H."/>
        </authorList>
    </citation>
    <scope>NUCLEOTIDE SEQUENCE</scope>
    <source>
        <strain evidence="1">B-12</strain>
    </source>
</reference>
<protein>
    <submittedName>
        <fullName evidence="1">Uncharacterized protein</fullName>
    </submittedName>
</protein>
<name>A0AAX6BTE6_PRIMG</name>
<dbReference type="RefSeq" id="WP_310876724.1">
    <property type="nucleotide sequence ID" value="NZ_BSYK01000006.1"/>
</dbReference>
<dbReference type="AlphaFoldDB" id="A0AAX6BTE6"/>
<comment type="caution">
    <text evidence="1">The sequence shown here is derived from an EMBL/GenBank/DDBJ whole genome shotgun (WGS) entry which is preliminary data.</text>
</comment>
<proteinExistence type="predicted"/>
<evidence type="ECO:0000313" key="1">
    <source>
        <dbReference type="EMBL" id="GMG77007.1"/>
    </source>
</evidence>
<sequence length="61" mass="7142">MVSMKLLECFCQSRKTQAFYSKCIDEAQTEEEKEFLSELVKAAAKTSNEIKQFCEDIRKKQ</sequence>
<dbReference type="EMBL" id="BSYK01000006">
    <property type="protein sequence ID" value="GMG77007.1"/>
    <property type="molecule type" value="Genomic_DNA"/>
</dbReference>
<organism evidence="1 2">
    <name type="scientific">Priestia megaterium</name>
    <name type="common">Bacillus megaterium</name>
    <dbReference type="NCBI Taxonomy" id="1404"/>
    <lineage>
        <taxon>Bacteria</taxon>
        <taxon>Bacillati</taxon>
        <taxon>Bacillota</taxon>
        <taxon>Bacilli</taxon>
        <taxon>Bacillales</taxon>
        <taxon>Bacillaceae</taxon>
        <taxon>Priestia</taxon>
    </lineage>
</organism>